<accession>A0AAV7RGG9</accession>
<keyword evidence="3" id="KW-1185">Reference proteome</keyword>
<sequence length="125" mass="12988">MGNSTAYPSFTPCDGPTLASDPPYPWGTGLAELPNPEVLKTGTNPEELPGKDGQKSDSALRPREVGGGTKDEGNAKQDDRNGGEDEDGPEDGAGAGRHWGHQSPSEGGEDQEAILQNPSYALGRA</sequence>
<evidence type="ECO:0000256" key="1">
    <source>
        <dbReference type="SAM" id="MobiDB-lite"/>
    </source>
</evidence>
<dbReference type="AlphaFoldDB" id="A0AAV7RGG9"/>
<reference evidence="2" key="1">
    <citation type="journal article" date="2022" name="bioRxiv">
        <title>Sequencing and chromosome-scale assembly of the giantPleurodeles waltlgenome.</title>
        <authorList>
            <person name="Brown T."/>
            <person name="Elewa A."/>
            <person name="Iarovenko S."/>
            <person name="Subramanian E."/>
            <person name="Araus A.J."/>
            <person name="Petzold A."/>
            <person name="Susuki M."/>
            <person name="Suzuki K.-i.T."/>
            <person name="Hayashi T."/>
            <person name="Toyoda A."/>
            <person name="Oliveira C."/>
            <person name="Osipova E."/>
            <person name="Leigh N.D."/>
            <person name="Simon A."/>
            <person name="Yun M.H."/>
        </authorList>
    </citation>
    <scope>NUCLEOTIDE SEQUENCE</scope>
    <source>
        <strain evidence="2">20211129_DDA</strain>
        <tissue evidence="2">Liver</tissue>
    </source>
</reference>
<gene>
    <name evidence="2" type="ORF">NDU88_004713</name>
</gene>
<feature type="compositionally biased region" description="Basic and acidic residues" evidence="1">
    <location>
        <begin position="48"/>
        <end position="83"/>
    </location>
</feature>
<proteinExistence type="predicted"/>
<comment type="caution">
    <text evidence="2">The sequence shown here is derived from an EMBL/GenBank/DDBJ whole genome shotgun (WGS) entry which is preliminary data.</text>
</comment>
<feature type="region of interest" description="Disordered" evidence="1">
    <location>
        <begin position="1"/>
        <end position="125"/>
    </location>
</feature>
<name>A0AAV7RGG9_PLEWA</name>
<dbReference type="EMBL" id="JANPWB010000009">
    <property type="protein sequence ID" value="KAJ1151934.1"/>
    <property type="molecule type" value="Genomic_DNA"/>
</dbReference>
<evidence type="ECO:0000313" key="3">
    <source>
        <dbReference type="Proteomes" id="UP001066276"/>
    </source>
</evidence>
<dbReference type="Proteomes" id="UP001066276">
    <property type="component" value="Chromosome 5"/>
</dbReference>
<organism evidence="2 3">
    <name type="scientific">Pleurodeles waltl</name>
    <name type="common">Iberian ribbed newt</name>
    <dbReference type="NCBI Taxonomy" id="8319"/>
    <lineage>
        <taxon>Eukaryota</taxon>
        <taxon>Metazoa</taxon>
        <taxon>Chordata</taxon>
        <taxon>Craniata</taxon>
        <taxon>Vertebrata</taxon>
        <taxon>Euteleostomi</taxon>
        <taxon>Amphibia</taxon>
        <taxon>Batrachia</taxon>
        <taxon>Caudata</taxon>
        <taxon>Salamandroidea</taxon>
        <taxon>Salamandridae</taxon>
        <taxon>Pleurodelinae</taxon>
        <taxon>Pleurodeles</taxon>
    </lineage>
</organism>
<evidence type="ECO:0000313" key="2">
    <source>
        <dbReference type="EMBL" id="KAJ1151934.1"/>
    </source>
</evidence>
<protein>
    <submittedName>
        <fullName evidence="2">Uncharacterized protein</fullName>
    </submittedName>
</protein>